<dbReference type="GO" id="GO:0016787">
    <property type="term" value="F:hydrolase activity"/>
    <property type="evidence" value="ECO:0007669"/>
    <property type="project" value="UniProtKB-KW"/>
</dbReference>
<feature type="region of interest" description="Disordered" evidence="1">
    <location>
        <begin position="1"/>
        <end position="21"/>
    </location>
</feature>
<evidence type="ECO:0000313" key="3">
    <source>
        <dbReference type="Proteomes" id="UP000199759"/>
    </source>
</evidence>
<name>A0A1G9QNV2_9PROT</name>
<accession>A0A1G9QNV2</accession>
<keyword evidence="3" id="KW-1185">Reference proteome</keyword>
<dbReference type="Gene3D" id="3.40.630.40">
    <property type="entry name" value="Zn-dependent exopeptidases"/>
    <property type="match status" value="1"/>
</dbReference>
<dbReference type="Proteomes" id="UP000199759">
    <property type="component" value="Unassembled WGS sequence"/>
</dbReference>
<gene>
    <name evidence="2" type="ORF">SAMN04488568_10579</name>
</gene>
<dbReference type="SUPFAM" id="SSF53187">
    <property type="entry name" value="Zn-dependent exopeptidases"/>
    <property type="match status" value="1"/>
</dbReference>
<dbReference type="InterPro" id="IPR007709">
    <property type="entry name" value="N-FG_amidohydro"/>
</dbReference>
<dbReference type="STRING" id="144026.SAMN04488568_10579"/>
<organism evidence="2 3">
    <name type="scientific">Maricaulis salignorans</name>
    <dbReference type="NCBI Taxonomy" id="144026"/>
    <lineage>
        <taxon>Bacteria</taxon>
        <taxon>Pseudomonadati</taxon>
        <taxon>Pseudomonadota</taxon>
        <taxon>Alphaproteobacteria</taxon>
        <taxon>Maricaulales</taxon>
        <taxon>Maricaulaceae</taxon>
        <taxon>Maricaulis</taxon>
    </lineage>
</organism>
<evidence type="ECO:0000313" key="2">
    <source>
        <dbReference type="EMBL" id="SDM11965.1"/>
    </source>
</evidence>
<dbReference type="OrthoDB" id="9802050at2"/>
<dbReference type="Pfam" id="PF05013">
    <property type="entry name" value="FGase"/>
    <property type="match status" value="1"/>
</dbReference>
<sequence length="298" mass="33209">MTVTPQIMSDPPGAPHEQDRGRAVSLVRPDPLIAQPLILSSPHSGRDYARELCDQTPVPVEQLRRSEDAYVDVLIEGAAAYGASLVCAHFPRVFVDVNRARGELDPAMYRDRMDVCADPPSRRVASGLGVIPRVGSQGQQLYRRRLHFKDAQDRLSRFYEPYHDGLAGLIAEVRDRFGFAIVMDMHSMPEHSAPGVDFVLGDRHGQSCDPRITAAVEAGLRARGFVTVRNTPYAGGHTTEYYGKPATGIHVIQIEINRGLYLHETRVVPNAKFDIFRENLQQFIEEFAARSWSGFTPS</sequence>
<dbReference type="EMBL" id="FNHG01000005">
    <property type="protein sequence ID" value="SDM11965.1"/>
    <property type="molecule type" value="Genomic_DNA"/>
</dbReference>
<reference evidence="2 3" key="1">
    <citation type="submission" date="2016-10" db="EMBL/GenBank/DDBJ databases">
        <authorList>
            <person name="de Groot N.N."/>
        </authorList>
    </citation>
    <scope>NUCLEOTIDE SEQUENCE [LARGE SCALE GENOMIC DNA]</scope>
    <source>
        <strain evidence="2 3">DSM 16077</strain>
    </source>
</reference>
<protein>
    <submittedName>
        <fullName evidence="2">N-formylglutamate amidohydrolase</fullName>
    </submittedName>
</protein>
<keyword evidence="2" id="KW-0378">Hydrolase</keyword>
<dbReference type="AlphaFoldDB" id="A0A1G9QNV2"/>
<proteinExistence type="predicted"/>
<evidence type="ECO:0000256" key="1">
    <source>
        <dbReference type="SAM" id="MobiDB-lite"/>
    </source>
</evidence>